<gene>
    <name evidence="4" type="primary">Mo01452</name>
    <name evidence="4" type="ORF">E5Q_01452</name>
</gene>
<dbReference type="Gene3D" id="3.30.420.80">
    <property type="entry name" value="Ribosomal protein S11"/>
    <property type="match status" value="1"/>
</dbReference>
<comment type="caution">
    <text evidence="4">The sequence shown here is derived from an EMBL/GenBank/DDBJ whole genome shotgun (WGS) entry which is preliminary data.</text>
</comment>
<organism evidence="4 5">
    <name type="scientific">Mixia osmundae (strain CBS 9802 / IAM 14324 / JCM 22182 / KY 12970)</name>
    <dbReference type="NCBI Taxonomy" id="764103"/>
    <lineage>
        <taxon>Eukaryota</taxon>
        <taxon>Fungi</taxon>
        <taxon>Dikarya</taxon>
        <taxon>Basidiomycota</taxon>
        <taxon>Pucciniomycotina</taxon>
        <taxon>Mixiomycetes</taxon>
        <taxon>Mixiales</taxon>
        <taxon>Mixiaceae</taxon>
        <taxon>Mixia</taxon>
    </lineage>
</organism>
<evidence type="ECO:0000256" key="3">
    <source>
        <dbReference type="SAM" id="MobiDB-lite"/>
    </source>
</evidence>
<proteinExistence type="predicted"/>
<dbReference type="Proteomes" id="UP000009131">
    <property type="component" value="Unassembled WGS sequence"/>
</dbReference>
<accession>G7DWB0</accession>
<dbReference type="AlphaFoldDB" id="G7DWB0"/>
<dbReference type="SUPFAM" id="SSF53137">
    <property type="entry name" value="Translational machinery components"/>
    <property type="match status" value="1"/>
</dbReference>
<feature type="compositionally biased region" description="Low complexity" evidence="3">
    <location>
        <begin position="22"/>
        <end position="33"/>
    </location>
</feature>
<reference evidence="4 5" key="2">
    <citation type="journal article" date="2012" name="Open Biol.">
        <title>Characteristics of nucleosomes and linker DNA regions on the genome of the basidiomycete Mixia osmundae revealed by mono- and dinucleosome mapping.</title>
        <authorList>
            <person name="Nishida H."/>
            <person name="Kondo S."/>
            <person name="Matsumoto T."/>
            <person name="Suzuki Y."/>
            <person name="Yoshikawa H."/>
            <person name="Taylor T.D."/>
            <person name="Sugiyama J."/>
        </authorList>
    </citation>
    <scope>NUCLEOTIDE SEQUENCE [LARGE SCALE GENOMIC DNA]</scope>
    <source>
        <strain evidence="5">CBS 9802 / IAM 14324 / JCM 22182 / KY 12970</strain>
    </source>
</reference>
<dbReference type="STRING" id="764103.G7DWB0"/>
<dbReference type="RefSeq" id="XP_014565070.1">
    <property type="nucleotide sequence ID" value="XM_014709584.1"/>
</dbReference>
<evidence type="ECO:0000256" key="1">
    <source>
        <dbReference type="ARBA" id="ARBA00022980"/>
    </source>
</evidence>
<keyword evidence="5" id="KW-1185">Reference proteome</keyword>
<evidence type="ECO:0008006" key="6">
    <source>
        <dbReference type="Google" id="ProtNLM"/>
    </source>
</evidence>
<evidence type="ECO:0000313" key="4">
    <source>
        <dbReference type="EMBL" id="GAA94798.1"/>
    </source>
</evidence>
<dbReference type="HOGENOM" id="CLU_1054469_0_0_1"/>
<feature type="compositionally biased region" description="Polar residues" evidence="3">
    <location>
        <begin position="69"/>
        <end position="81"/>
    </location>
</feature>
<dbReference type="InterPro" id="IPR036967">
    <property type="entry name" value="Ribosomal_uS11_sf"/>
</dbReference>
<name>G7DWB0_MIXOS</name>
<keyword evidence="1" id="KW-0689">Ribosomal protein</keyword>
<sequence length="283" mass="30171">MQRATQLGRRHFASTARRRADGSATDPAAAPAETTKETIGIDLDLFRRLASQPASAPARRASQPGRDLQPSSQPNTPSLNPFSFGGRGLSRARAPYTLHVHSTSNNTILTFSVSDKHSRSWSKDSYGSSYSSLGALSSYAVAPPPPGVIASAGSSTQSQQEKPSLPGQPVFTVTAGQLGFKKGQRGGYEAGTQTSQKMFSLIDGLIQNKGMDAIKGAKGQWKTKRAPPTSIEVSYSGFGQGRDAVHAAMLTEPGNRVRELVTRVIDATPIKIGGVRPRKRRIL</sequence>
<feature type="region of interest" description="Disordered" evidence="3">
    <location>
        <begin position="1"/>
        <end position="86"/>
    </location>
</feature>
<dbReference type="GO" id="GO:0005840">
    <property type="term" value="C:ribosome"/>
    <property type="evidence" value="ECO:0007669"/>
    <property type="project" value="UniProtKB-KW"/>
</dbReference>
<dbReference type="OMA" id="TEEPEPH"/>
<evidence type="ECO:0000313" key="5">
    <source>
        <dbReference type="Proteomes" id="UP000009131"/>
    </source>
</evidence>
<dbReference type="InParanoid" id="G7DWB0"/>
<dbReference type="EMBL" id="BABT02000047">
    <property type="protein sequence ID" value="GAA94798.1"/>
    <property type="molecule type" value="Genomic_DNA"/>
</dbReference>
<protein>
    <recommendedName>
        <fullName evidence="6">Ribosomal protein S11</fullName>
    </recommendedName>
</protein>
<evidence type="ECO:0000256" key="2">
    <source>
        <dbReference type="ARBA" id="ARBA00023274"/>
    </source>
</evidence>
<keyword evidence="2" id="KW-0687">Ribonucleoprotein</keyword>
<reference evidence="4 5" key="1">
    <citation type="journal article" date="2011" name="J. Gen. Appl. Microbiol.">
        <title>Draft genome sequencing of the enigmatic basidiomycete Mixia osmundae.</title>
        <authorList>
            <person name="Nishida H."/>
            <person name="Nagatsuka Y."/>
            <person name="Sugiyama J."/>
        </authorList>
    </citation>
    <scope>NUCLEOTIDE SEQUENCE [LARGE SCALE GENOMIC DNA]</scope>
    <source>
        <strain evidence="5">CBS 9802 / IAM 14324 / JCM 22182 / KY 12970</strain>
    </source>
</reference>
<dbReference type="GO" id="GO:1990904">
    <property type="term" value="C:ribonucleoprotein complex"/>
    <property type="evidence" value="ECO:0007669"/>
    <property type="project" value="UniProtKB-KW"/>
</dbReference>
<dbReference type="OrthoDB" id="1654884at2759"/>
<dbReference type="eggNOG" id="ENOG502S752">
    <property type="taxonomic scope" value="Eukaryota"/>
</dbReference>
<feature type="compositionally biased region" description="Low complexity" evidence="3">
    <location>
        <begin position="50"/>
        <end position="64"/>
    </location>
</feature>
<dbReference type="GO" id="GO:0006412">
    <property type="term" value="P:translation"/>
    <property type="evidence" value="ECO:0007669"/>
    <property type="project" value="InterPro"/>
</dbReference>
<dbReference type="GO" id="GO:0003735">
    <property type="term" value="F:structural constituent of ribosome"/>
    <property type="evidence" value="ECO:0007669"/>
    <property type="project" value="InterPro"/>
</dbReference>